<feature type="signal peptide" evidence="2">
    <location>
        <begin position="1"/>
        <end position="20"/>
    </location>
</feature>
<feature type="chain" id="PRO_5030739871" evidence="2">
    <location>
        <begin position="21"/>
        <end position="214"/>
    </location>
</feature>
<dbReference type="EMBL" id="HBGQ01096517">
    <property type="protein sequence ID" value="CAD9534975.1"/>
    <property type="molecule type" value="Transcribed_RNA"/>
</dbReference>
<accession>A0A7S2J1B7</accession>
<organism evidence="3">
    <name type="scientific">Alexandrium andersonii</name>
    <dbReference type="NCBI Taxonomy" id="327968"/>
    <lineage>
        <taxon>Eukaryota</taxon>
        <taxon>Sar</taxon>
        <taxon>Alveolata</taxon>
        <taxon>Dinophyceae</taxon>
        <taxon>Gonyaulacales</taxon>
        <taxon>Pyrocystaceae</taxon>
        <taxon>Alexandrium</taxon>
    </lineage>
</organism>
<evidence type="ECO:0000256" key="2">
    <source>
        <dbReference type="SAM" id="SignalP"/>
    </source>
</evidence>
<dbReference type="AlphaFoldDB" id="A0A7S2J1B7"/>
<gene>
    <name evidence="3" type="ORF">AAND1436_LOCUS46085</name>
</gene>
<feature type="region of interest" description="Disordered" evidence="1">
    <location>
        <begin position="160"/>
        <end position="192"/>
    </location>
</feature>
<reference evidence="3" key="1">
    <citation type="submission" date="2021-01" db="EMBL/GenBank/DDBJ databases">
        <authorList>
            <person name="Corre E."/>
            <person name="Pelletier E."/>
            <person name="Niang G."/>
            <person name="Scheremetjew M."/>
            <person name="Finn R."/>
            <person name="Kale V."/>
            <person name="Holt S."/>
            <person name="Cochrane G."/>
            <person name="Meng A."/>
            <person name="Brown T."/>
            <person name="Cohen L."/>
        </authorList>
    </citation>
    <scope>NUCLEOTIDE SEQUENCE</scope>
    <source>
        <strain evidence="3">CCMP2222</strain>
    </source>
</reference>
<name>A0A7S2J1B7_9DINO</name>
<evidence type="ECO:0000256" key="1">
    <source>
        <dbReference type="SAM" id="MobiDB-lite"/>
    </source>
</evidence>
<evidence type="ECO:0000313" key="3">
    <source>
        <dbReference type="EMBL" id="CAD9534975.1"/>
    </source>
</evidence>
<protein>
    <submittedName>
        <fullName evidence="3">Uncharacterized protein</fullName>
    </submittedName>
</protein>
<sequence>MSGFVPRFCLVALGFSGAAAVRSHPGDIAVSPPSSLSHKAALVQKEDLPACRKVAPGTFPGLCDPSVSGYACYSTEKNYTPADHPDLKVEVQWACSTGEEATVFTDEHCKALPWEYEGLAHDGSSVTFSAKNIYKGACKLMGDGAWHNGQWQSGAWENGAWEHDSHTPAPVPGWLQATAAPTPAGSSKNGANDRRGLSLVGGFMLAVSVGSTQL</sequence>
<proteinExistence type="predicted"/>
<keyword evidence="2" id="KW-0732">Signal</keyword>